<evidence type="ECO:0000313" key="3">
    <source>
        <dbReference type="Proteomes" id="UP000023152"/>
    </source>
</evidence>
<dbReference type="InterPro" id="IPR015940">
    <property type="entry name" value="UBA"/>
</dbReference>
<feature type="non-terminal residue" evidence="2">
    <location>
        <position position="1"/>
    </location>
</feature>
<feature type="domain" description="UBA" evidence="1">
    <location>
        <begin position="80"/>
        <end position="123"/>
    </location>
</feature>
<dbReference type="Proteomes" id="UP000023152">
    <property type="component" value="Unassembled WGS sequence"/>
</dbReference>
<gene>
    <name evidence="2" type="ORF">RFI_16070</name>
</gene>
<organism evidence="2 3">
    <name type="scientific">Reticulomyxa filosa</name>
    <dbReference type="NCBI Taxonomy" id="46433"/>
    <lineage>
        <taxon>Eukaryota</taxon>
        <taxon>Sar</taxon>
        <taxon>Rhizaria</taxon>
        <taxon>Retaria</taxon>
        <taxon>Foraminifera</taxon>
        <taxon>Monothalamids</taxon>
        <taxon>Reticulomyxidae</taxon>
        <taxon>Reticulomyxa</taxon>
    </lineage>
</organism>
<dbReference type="EMBL" id="ASPP01011907">
    <property type="protein sequence ID" value="ETO21134.1"/>
    <property type="molecule type" value="Genomic_DNA"/>
</dbReference>
<reference evidence="2 3" key="1">
    <citation type="journal article" date="2013" name="Curr. Biol.">
        <title>The Genome of the Foraminiferan Reticulomyxa filosa.</title>
        <authorList>
            <person name="Glockner G."/>
            <person name="Hulsmann N."/>
            <person name="Schleicher M."/>
            <person name="Noegel A.A."/>
            <person name="Eichinger L."/>
            <person name="Gallinger C."/>
            <person name="Pawlowski J."/>
            <person name="Sierra R."/>
            <person name="Euteneuer U."/>
            <person name="Pillet L."/>
            <person name="Moustafa A."/>
            <person name="Platzer M."/>
            <person name="Groth M."/>
            <person name="Szafranski K."/>
            <person name="Schliwa M."/>
        </authorList>
    </citation>
    <scope>NUCLEOTIDE SEQUENCE [LARGE SCALE GENOMIC DNA]</scope>
</reference>
<dbReference type="PROSITE" id="PS50030">
    <property type="entry name" value="UBA"/>
    <property type="match status" value="1"/>
</dbReference>
<name>X6N5U9_RETFI</name>
<sequence length="220" mass="24999">SLIFKAKLERVGNEKEVKICEEGMLMQYKVEKDAELNIVVHARAPALCGKYTACWRLVGEDKNEIGPRLDMILVVKSDLSEDKEKAIRTMMVELGFTDRGAVVAVLSANRWNVAAAAQQLIDEASTRSNNHFVSSLEEKIKNKKKSICIYKLLFDKRKNHCVNSNATKFLKSDCVSTKKLVDMSHCDTRNISKFDSIENSVIDYFFDTFRISSLFINPCF</sequence>
<proteinExistence type="predicted"/>
<keyword evidence="3" id="KW-1185">Reference proteome</keyword>
<evidence type="ECO:0000259" key="1">
    <source>
        <dbReference type="PROSITE" id="PS50030"/>
    </source>
</evidence>
<dbReference type="AlphaFoldDB" id="X6N5U9"/>
<evidence type="ECO:0000313" key="2">
    <source>
        <dbReference type="EMBL" id="ETO21134.1"/>
    </source>
</evidence>
<dbReference type="SMART" id="SM00165">
    <property type="entry name" value="UBA"/>
    <property type="match status" value="1"/>
</dbReference>
<comment type="caution">
    <text evidence="2">The sequence shown here is derived from an EMBL/GenBank/DDBJ whole genome shotgun (WGS) entry which is preliminary data.</text>
</comment>
<accession>X6N5U9</accession>
<protein>
    <recommendedName>
        <fullName evidence="1">UBA domain-containing protein</fullName>
    </recommendedName>
</protein>